<protein>
    <recommendedName>
        <fullName evidence="1">Aminoglycoside phosphotransferase domain-containing protein</fullName>
    </recommendedName>
</protein>
<dbReference type="EMBL" id="LT629750">
    <property type="protein sequence ID" value="SDS22572.1"/>
    <property type="molecule type" value="Genomic_DNA"/>
</dbReference>
<evidence type="ECO:0000313" key="2">
    <source>
        <dbReference type="EMBL" id="SDS22572.1"/>
    </source>
</evidence>
<evidence type="ECO:0000313" key="3">
    <source>
        <dbReference type="Proteomes" id="UP000243904"/>
    </source>
</evidence>
<proteinExistence type="predicted"/>
<evidence type="ECO:0000259" key="1">
    <source>
        <dbReference type="Pfam" id="PF01636"/>
    </source>
</evidence>
<accession>A0A1H1QGH3</accession>
<name>A0A1H1QGH3_9BRAD</name>
<dbReference type="Proteomes" id="UP000243904">
    <property type="component" value="Chromosome I"/>
</dbReference>
<sequence>MSEPEISTQDAIKIGNRLSGRKVVAAHPARPGGNNRVFCLDMAEGSRLALKYYPSQSIDGRDRLGQEYEALSFLARHGVKLTPRPIAKDPGKHCALYEWFDGEAAVLQPQQDDADQLANFLIELQGLRDASDAQDLRTASAGIFSPSEAMAQYEQRLDRLVRAASEYPDLLAFIRRSLIPSGVIAGRRLEQRYGELGWDPGALLASGHRALSPSDFGLHNAMRDKEGQLRFIDFEYFGWDDPAKLVSDTALHPGSSFAENSASRLIEQLSREFEARDPAFAVRRGLLYPVFGLIWCLIILNDYLPESRSRRVMAARGNQLGAILASQLDKAQRLHQAICQRDPDLAPR</sequence>
<keyword evidence="3" id="KW-1185">Reference proteome</keyword>
<dbReference type="SUPFAM" id="SSF56112">
    <property type="entry name" value="Protein kinase-like (PK-like)"/>
    <property type="match status" value="1"/>
</dbReference>
<dbReference type="InterPro" id="IPR011009">
    <property type="entry name" value="Kinase-like_dom_sf"/>
</dbReference>
<reference evidence="3" key="1">
    <citation type="submission" date="2016-10" db="EMBL/GenBank/DDBJ databases">
        <authorList>
            <person name="Varghese N."/>
            <person name="Submissions S."/>
        </authorList>
    </citation>
    <scope>NUCLEOTIDE SEQUENCE [LARGE SCALE GENOMIC DNA]</scope>
    <source>
        <strain evidence="3">GAS369</strain>
    </source>
</reference>
<organism evidence="2 3">
    <name type="scientific">Bradyrhizobium canariense</name>
    <dbReference type="NCBI Taxonomy" id="255045"/>
    <lineage>
        <taxon>Bacteria</taxon>
        <taxon>Pseudomonadati</taxon>
        <taxon>Pseudomonadota</taxon>
        <taxon>Alphaproteobacteria</taxon>
        <taxon>Hyphomicrobiales</taxon>
        <taxon>Nitrobacteraceae</taxon>
        <taxon>Bradyrhizobium</taxon>
    </lineage>
</organism>
<feature type="domain" description="Aminoglycoside phosphotransferase" evidence="1">
    <location>
        <begin position="31"/>
        <end position="243"/>
    </location>
</feature>
<dbReference type="Pfam" id="PF01636">
    <property type="entry name" value="APH"/>
    <property type="match status" value="1"/>
</dbReference>
<dbReference type="RefSeq" id="WP_167558641.1">
    <property type="nucleotide sequence ID" value="NZ_LT629750.1"/>
</dbReference>
<dbReference type="AlphaFoldDB" id="A0A1H1QGH3"/>
<gene>
    <name evidence="2" type="ORF">SAMN05444158_1400</name>
</gene>
<dbReference type="InterPro" id="IPR002575">
    <property type="entry name" value="Aminoglycoside_PTrfase"/>
</dbReference>